<comment type="subcellular location">
    <subcellularLocation>
        <location evidence="1">Cytoplasm</location>
    </subcellularLocation>
</comment>
<evidence type="ECO:0000256" key="8">
    <source>
        <dbReference type="ARBA" id="ARBA00022840"/>
    </source>
</evidence>
<keyword evidence="7" id="KW-0547">Nucleotide-binding</keyword>
<comment type="subunit">
    <text evidence="2">Homodimer.</text>
</comment>
<gene>
    <name evidence="14" type="primary">proS</name>
    <name evidence="14" type="ORF">BUCNMO_188</name>
</gene>
<organism evidence="14 15">
    <name type="scientific">Buchnera aphidicola</name>
    <name type="common">Nipponaphis monzeni</name>
    <dbReference type="NCBI Taxonomy" id="2495405"/>
    <lineage>
        <taxon>Bacteria</taxon>
        <taxon>Pseudomonadati</taxon>
        <taxon>Pseudomonadota</taxon>
        <taxon>Gammaproteobacteria</taxon>
        <taxon>Enterobacterales</taxon>
        <taxon>Erwiniaceae</taxon>
        <taxon>Buchnera</taxon>
    </lineage>
</organism>
<keyword evidence="15" id="KW-1185">Reference proteome</keyword>
<dbReference type="GO" id="GO:0005829">
    <property type="term" value="C:cytosol"/>
    <property type="evidence" value="ECO:0007669"/>
    <property type="project" value="TreeGrafter"/>
</dbReference>
<dbReference type="OrthoDB" id="9809052at2"/>
<dbReference type="InterPro" id="IPR002314">
    <property type="entry name" value="aa-tRNA-synt_IIb"/>
</dbReference>
<dbReference type="SUPFAM" id="SSF55681">
    <property type="entry name" value="Class II aaRS and biotin synthetases"/>
    <property type="match status" value="1"/>
</dbReference>
<keyword evidence="6" id="KW-0436">Ligase</keyword>
<comment type="catalytic activity">
    <reaction evidence="11">
        <text>tRNA(Pro) + L-proline + ATP = L-prolyl-tRNA(Pro) + AMP + diphosphate</text>
        <dbReference type="Rhea" id="RHEA:14305"/>
        <dbReference type="Rhea" id="RHEA-COMP:9700"/>
        <dbReference type="Rhea" id="RHEA-COMP:9702"/>
        <dbReference type="ChEBI" id="CHEBI:30616"/>
        <dbReference type="ChEBI" id="CHEBI:33019"/>
        <dbReference type="ChEBI" id="CHEBI:60039"/>
        <dbReference type="ChEBI" id="CHEBI:78442"/>
        <dbReference type="ChEBI" id="CHEBI:78532"/>
        <dbReference type="ChEBI" id="CHEBI:456215"/>
        <dbReference type="EC" id="6.1.1.15"/>
    </reaction>
</comment>
<evidence type="ECO:0000256" key="9">
    <source>
        <dbReference type="ARBA" id="ARBA00022917"/>
    </source>
</evidence>
<dbReference type="InterPro" id="IPR036754">
    <property type="entry name" value="YbaK/aa-tRNA-synt-asso_dom_sf"/>
</dbReference>
<evidence type="ECO:0000256" key="3">
    <source>
        <dbReference type="ARBA" id="ARBA00012831"/>
    </source>
</evidence>
<dbReference type="GO" id="GO:0005524">
    <property type="term" value="F:ATP binding"/>
    <property type="evidence" value="ECO:0007669"/>
    <property type="project" value="UniProtKB-KW"/>
</dbReference>
<dbReference type="GO" id="GO:0004827">
    <property type="term" value="F:proline-tRNA ligase activity"/>
    <property type="evidence" value="ECO:0007669"/>
    <property type="project" value="UniProtKB-UniRule"/>
</dbReference>
<keyword evidence="5" id="KW-0963">Cytoplasm</keyword>
<evidence type="ECO:0000256" key="7">
    <source>
        <dbReference type="ARBA" id="ARBA00022741"/>
    </source>
</evidence>
<evidence type="ECO:0000256" key="4">
    <source>
        <dbReference type="ARBA" id="ARBA00019110"/>
    </source>
</evidence>
<dbReference type="InterPro" id="IPR045864">
    <property type="entry name" value="aa-tRNA-synth_II/BPL/LPL"/>
</dbReference>
<feature type="domain" description="Aminoacyl-transfer RNA synthetases class-II family profile" evidence="13">
    <location>
        <begin position="33"/>
        <end position="453"/>
    </location>
</feature>
<dbReference type="InterPro" id="IPR006195">
    <property type="entry name" value="aa-tRNA-synth_II"/>
</dbReference>
<evidence type="ECO:0000256" key="5">
    <source>
        <dbReference type="ARBA" id="ARBA00022490"/>
    </source>
</evidence>
<dbReference type="Pfam" id="PF04073">
    <property type="entry name" value="tRNA_edit"/>
    <property type="match status" value="1"/>
</dbReference>
<dbReference type="AlphaFoldDB" id="A0A455TA47"/>
<protein>
    <recommendedName>
        <fullName evidence="4 12">Proline--tRNA ligase</fullName>
        <ecNumber evidence="3 12">6.1.1.15</ecNumber>
    </recommendedName>
</protein>
<accession>A0A455TA47</accession>
<dbReference type="InterPro" id="IPR007214">
    <property type="entry name" value="YbaK/aa-tRNA-synth-assoc-dom"/>
</dbReference>
<dbReference type="EMBL" id="AP019379">
    <property type="protein sequence ID" value="BBI01203.1"/>
    <property type="molecule type" value="Genomic_DNA"/>
</dbReference>
<dbReference type="Pfam" id="PF03129">
    <property type="entry name" value="HGTP_anticodon"/>
    <property type="match status" value="1"/>
</dbReference>
<dbReference type="Pfam" id="PF00587">
    <property type="entry name" value="tRNA-synt_2b"/>
    <property type="match status" value="1"/>
</dbReference>
<keyword evidence="9" id="KW-0648">Protein biosynthesis</keyword>
<name>A0A455TA47_9GAMM</name>
<evidence type="ECO:0000313" key="14">
    <source>
        <dbReference type="EMBL" id="BBI01203.1"/>
    </source>
</evidence>
<dbReference type="Gene3D" id="3.40.50.800">
    <property type="entry name" value="Anticodon-binding domain"/>
    <property type="match status" value="1"/>
</dbReference>
<dbReference type="PANTHER" id="PTHR42753:SF2">
    <property type="entry name" value="PROLINE--TRNA LIGASE"/>
    <property type="match status" value="1"/>
</dbReference>
<dbReference type="GO" id="GO:0002161">
    <property type="term" value="F:aminoacyl-tRNA deacylase activity"/>
    <property type="evidence" value="ECO:0007669"/>
    <property type="project" value="InterPro"/>
</dbReference>
<keyword evidence="10 14" id="KW-0030">Aminoacyl-tRNA synthetase</keyword>
<dbReference type="InterPro" id="IPR044140">
    <property type="entry name" value="ProRS_anticodon_short"/>
</dbReference>
<dbReference type="PANTHER" id="PTHR42753">
    <property type="entry name" value="MITOCHONDRIAL RIBOSOME PROTEIN L39/PROLYL-TRNA LIGASE FAMILY MEMBER"/>
    <property type="match status" value="1"/>
</dbReference>
<evidence type="ECO:0000313" key="15">
    <source>
        <dbReference type="Proteomes" id="UP000317544"/>
    </source>
</evidence>
<dbReference type="CDD" id="cd00861">
    <property type="entry name" value="ProRS_anticodon_short"/>
    <property type="match status" value="1"/>
</dbReference>
<dbReference type="NCBIfam" id="NF006625">
    <property type="entry name" value="PRK09194.1"/>
    <property type="match status" value="1"/>
</dbReference>
<evidence type="ECO:0000256" key="12">
    <source>
        <dbReference type="NCBIfam" id="TIGR00409"/>
    </source>
</evidence>
<keyword evidence="8" id="KW-0067">ATP-binding</keyword>
<dbReference type="SUPFAM" id="SSF55826">
    <property type="entry name" value="YbaK/ProRS associated domain"/>
    <property type="match status" value="1"/>
</dbReference>
<dbReference type="PROSITE" id="PS50862">
    <property type="entry name" value="AA_TRNA_LIGASE_II"/>
    <property type="match status" value="1"/>
</dbReference>
<dbReference type="NCBIfam" id="TIGR00409">
    <property type="entry name" value="proS_fam_II"/>
    <property type="match status" value="1"/>
</dbReference>
<dbReference type="InterPro" id="IPR004500">
    <property type="entry name" value="Pro-tRNA-synth_IIa_bac-type"/>
</dbReference>
<dbReference type="InterPro" id="IPR004154">
    <property type="entry name" value="Anticodon-bd"/>
</dbReference>
<evidence type="ECO:0000256" key="1">
    <source>
        <dbReference type="ARBA" id="ARBA00004496"/>
    </source>
</evidence>
<proteinExistence type="predicted"/>
<dbReference type="Gene3D" id="3.30.930.10">
    <property type="entry name" value="Bira Bifunctional Protein, Domain 2"/>
    <property type="match status" value="2"/>
</dbReference>
<evidence type="ECO:0000256" key="11">
    <source>
        <dbReference type="ARBA" id="ARBA00047671"/>
    </source>
</evidence>
<evidence type="ECO:0000256" key="2">
    <source>
        <dbReference type="ARBA" id="ARBA00011738"/>
    </source>
</evidence>
<dbReference type="InterPro" id="IPR050062">
    <property type="entry name" value="Pro-tRNA_synthetase"/>
</dbReference>
<dbReference type="InterPro" id="IPR002316">
    <property type="entry name" value="Pro-tRNA-ligase_IIa"/>
</dbReference>
<evidence type="ECO:0000259" key="13">
    <source>
        <dbReference type="PROSITE" id="PS50862"/>
    </source>
</evidence>
<dbReference type="Proteomes" id="UP000317544">
    <property type="component" value="Chromosome"/>
</dbReference>
<dbReference type="RefSeq" id="WP_158344790.1">
    <property type="nucleotide sequence ID" value="NZ_AP019379.1"/>
</dbReference>
<dbReference type="PRINTS" id="PR01046">
    <property type="entry name" value="TRNASYNTHPRO"/>
</dbReference>
<evidence type="ECO:0000256" key="6">
    <source>
        <dbReference type="ARBA" id="ARBA00022598"/>
    </source>
</evidence>
<evidence type="ECO:0000256" key="10">
    <source>
        <dbReference type="ARBA" id="ARBA00023146"/>
    </source>
</evidence>
<dbReference type="InterPro" id="IPR036621">
    <property type="entry name" value="Anticodon-bd_dom_sf"/>
</dbReference>
<dbReference type="EC" id="6.1.1.15" evidence="3 12"/>
<dbReference type="GO" id="GO:0006433">
    <property type="term" value="P:prolyl-tRNA aminoacylation"/>
    <property type="evidence" value="ECO:0007669"/>
    <property type="project" value="UniProtKB-UniRule"/>
</dbReference>
<dbReference type="SUPFAM" id="SSF52954">
    <property type="entry name" value="Class II aaRS ABD-related"/>
    <property type="match status" value="1"/>
</dbReference>
<sequence length="558" mass="65179">MQTTKYLLSTLKEIPHESEIISHQLMLRAGIIRKLSSGLYNWLPTGTRVLKKIKKIIRKEMNKIDALEIIMPIMQPSNLWNASNRIKLYGNELFKITDRSKKLFILSPTHEEAITQLIRNEIYSYKQLPIILYQLQTKFRDEIRPQFGVIRSREFIMKDAYSFHLNNHSLVKSYNLIQQCYIQIFNKIHLKFRIIKANSDIMGGHISHEFQAISTNNYDTTENFEYSNIRKKKQNTPIIITKKSSTTKSNLCNKQEKFVKTILVKSNNKCKYPLVILLIRNDHNLNLSKIEKIDIIAKPLKFINKQKAKQLSNKSINILKFINLKCPIIADKSVCNMQNFIIETNIDNKHYIEVNWKDRLPAPIIKNIAHITDNIYSNSYSYSKKNTHKSINNIEIAHIFQIGKQYSKQIKAQVKNINGLPQFLHMGCYGIGLTRTIAAIVEQNHDYKGIIWPDSIAPFLISILPVNMYKSPKVKKYSENLYNLLQEKKIDVLIDDRVLQRPGPMFSEIELIGIPHNIIISDKYIHDNKIEYRNRKYNQSSIINIKEIDLLISKIIKN</sequence>
<reference evidence="14 15" key="1">
    <citation type="journal article" date="2019" name="Proc. Natl. Acad. Sci. U.S.A.">
        <title>Exaggeration and cooption of innate immunity for social defense.</title>
        <authorList>
            <person name="Kutsukake M."/>
            <person name="Moriyama M."/>
            <person name="Shigenobu S."/>
            <person name="Meng X.-Y."/>
            <person name="Nikoh N."/>
            <person name="Noda C."/>
            <person name="Kobayashi S."/>
            <person name="Fukatsu T."/>
        </authorList>
    </citation>
    <scope>NUCLEOTIDE SEQUENCE [LARGE SCALE GENOMIC DNA]</scope>
    <source>
        <strain evidence="14 15">Nmo</strain>
    </source>
</reference>